<feature type="compositionally biased region" description="Basic and acidic residues" evidence="5">
    <location>
        <begin position="1"/>
        <end position="16"/>
    </location>
</feature>
<dbReference type="GO" id="GO:0005829">
    <property type="term" value="C:cytosol"/>
    <property type="evidence" value="ECO:0007669"/>
    <property type="project" value="TreeGrafter"/>
</dbReference>
<name>A0A9W6T6U6_CANBO</name>
<keyword evidence="2 3" id="KW-0067">ATP-binding</keyword>
<feature type="binding site" evidence="3">
    <location>
        <position position="182"/>
    </location>
    <ligand>
        <name>ATP</name>
        <dbReference type="ChEBI" id="CHEBI:30616"/>
    </ligand>
</feature>
<dbReference type="GO" id="GO:0035556">
    <property type="term" value="P:intracellular signal transduction"/>
    <property type="evidence" value="ECO:0007669"/>
    <property type="project" value="TreeGrafter"/>
</dbReference>
<dbReference type="PANTHER" id="PTHR24346">
    <property type="entry name" value="MAP/MICROTUBULE AFFINITY-REGULATING KINASE"/>
    <property type="match status" value="1"/>
</dbReference>
<evidence type="ECO:0000256" key="1">
    <source>
        <dbReference type="ARBA" id="ARBA00022741"/>
    </source>
</evidence>
<keyword evidence="4" id="KW-0418">Kinase</keyword>
<dbReference type="GO" id="GO:0005634">
    <property type="term" value="C:nucleus"/>
    <property type="evidence" value="ECO:0007669"/>
    <property type="project" value="TreeGrafter"/>
</dbReference>
<evidence type="ECO:0000256" key="4">
    <source>
        <dbReference type="RuleBase" id="RU000304"/>
    </source>
</evidence>
<protein>
    <submittedName>
        <fullName evidence="7">Unnamed protein product</fullName>
    </submittedName>
</protein>
<feature type="compositionally biased region" description="Low complexity" evidence="5">
    <location>
        <begin position="56"/>
        <end position="68"/>
    </location>
</feature>
<feature type="compositionally biased region" description="Acidic residues" evidence="5">
    <location>
        <begin position="89"/>
        <end position="98"/>
    </location>
</feature>
<dbReference type="EMBL" id="BSXN01003044">
    <property type="protein sequence ID" value="GME78353.1"/>
    <property type="molecule type" value="Genomic_DNA"/>
</dbReference>
<evidence type="ECO:0000313" key="7">
    <source>
        <dbReference type="EMBL" id="GME78353.1"/>
    </source>
</evidence>
<dbReference type="Gene3D" id="1.10.510.10">
    <property type="entry name" value="Transferase(Phosphotransferase) domain 1"/>
    <property type="match status" value="1"/>
</dbReference>
<dbReference type="InterPro" id="IPR008271">
    <property type="entry name" value="Ser/Thr_kinase_AS"/>
</dbReference>
<evidence type="ECO:0000259" key="6">
    <source>
        <dbReference type="PROSITE" id="PS50011"/>
    </source>
</evidence>
<dbReference type="Pfam" id="PF00069">
    <property type="entry name" value="Pkinase"/>
    <property type="match status" value="1"/>
</dbReference>
<dbReference type="GO" id="GO:0045719">
    <property type="term" value="P:negative regulation of glycogen biosynthetic process"/>
    <property type="evidence" value="ECO:0007669"/>
    <property type="project" value="TreeGrafter"/>
</dbReference>
<gene>
    <name evidence="7" type="ORF">Cboi02_000579400</name>
</gene>
<dbReference type="InterPro" id="IPR017441">
    <property type="entry name" value="Protein_kinase_ATP_BS"/>
</dbReference>
<feature type="region of interest" description="Disordered" evidence="5">
    <location>
        <begin position="36"/>
        <end position="98"/>
    </location>
</feature>
<feature type="domain" description="Protein kinase" evidence="6">
    <location>
        <begin position="148"/>
        <end position="443"/>
    </location>
</feature>
<accession>A0A9W6T6U6</accession>
<dbReference type="GO" id="GO:0005524">
    <property type="term" value="F:ATP binding"/>
    <property type="evidence" value="ECO:0007669"/>
    <property type="project" value="UniProtKB-UniRule"/>
</dbReference>
<feature type="compositionally biased region" description="Acidic residues" evidence="5">
    <location>
        <begin position="44"/>
        <end position="53"/>
    </location>
</feature>
<evidence type="ECO:0000256" key="3">
    <source>
        <dbReference type="PROSITE-ProRule" id="PRU10141"/>
    </source>
</evidence>
<dbReference type="GO" id="GO:0004674">
    <property type="term" value="F:protein serine/threonine kinase activity"/>
    <property type="evidence" value="ECO:0007669"/>
    <property type="project" value="UniProtKB-KW"/>
</dbReference>
<evidence type="ECO:0000256" key="2">
    <source>
        <dbReference type="ARBA" id="ARBA00022840"/>
    </source>
</evidence>
<dbReference type="PROSITE" id="PS00107">
    <property type="entry name" value="PROTEIN_KINASE_ATP"/>
    <property type="match status" value="1"/>
</dbReference>
<dbReference type="InterPro" id="IPR011009">
    <property type="entry name" value="Kinase-like_dom_sf"/>
</dbReference>
<proteinExistence type="inferred from homology"/>
<keyword evidence="4" id="KW-0723">Serine/threonine-protein kinase</keyword>
<dbReference type="PANTHER" id="PTHR24346:SF51">
    <property type="entry name" value="PAS DOMAIN-CONTAINING SERINE_THREONINE-PROTEIN KINASE"/>
    <property type="match status" value="1"/>
</dbReference>
<dbReference type="PROSITE" id="PS00108">
    <property type="entry name" value="PROTEIN_KINASE_ST"/>
    <property type="match status" value="1"/>
</dbReference>
<keyword evidence="4" id="KW-0808">Transferase</keyword>
<sequence length="476" mass="54572">MGKKDSELAKDDDLEKSISLLPDNYSLQLMELKSKPENYRWNYDDDADDDDDGERSSTSSNSSISYLSNGEKKPKKNDADAGSSTSSLSEDEDDGEFDDEADDALIEPIIDKDQLNLINLMMDKIEHPEKYKEKMAKSSKQYLRQKYGHIEGVVGRGSYGTVRIAIRNSSTKKMPQQVFAIKILRQRSNESLHHFGNRVTSEFMISSSLTHQAIINVFDLMVDPINMVYSQIMEYIPCGDLFALIYSTSGLEVIECDCFFKQILNAVTYLHSVGISHNDLKVENLLLTKTGQLKIIDFGTSAVFQTAWEDKVQLSSGTCGSERYVSPEQYIPHEKYDPRLADIWSLGIIYLVMMYGNYVWESATESDENYQMYLDTRAKFDYTKKSKTVAKQYKLVKKGAYNKIESITTGPYPNSRKYVLYNILNPDPKTRMRSYQIWQSDWIQNLSVCEAGRGYLTNDGYYDIVRKYIDEQKNVK</sequence>
<evidence type="ECO:0000313" key="8">
    <source>
        <dbReference type="Proteomes" id="UP001165120"/>
    </source>
</evidence>
<comment type="caution">
    <text evidence="7">The sequence shown here is derived from an EMBL/GenBank/DDBJ whole genome shotgun (WGS) entry which is preliminary data.</text>
</comment>
<dbReference type="SMART" id="SM00220">
    <property type="entry name" value="S_TKc"/>
    <property type="match status" value="1"/>
</dbReference>
<keyword evidence="8" id="KW-1185">Reference proteome</keyword>
<reference evidence="7" key="1">
    <citation type="submission" date="2023-04" db="EMBL/GenBank/DDBJ databases">
        <title>Candida boidinii NBRC 10035.</title>
        <authorList>
            <person name="Ichikawa N."/>
            <person name="Sato H."/>
            <person name="Tonouchi N."/>
        </authorList>
    </citation>
    <scope>NUCLEOTIDE SEQUENCE</scope>
    <source>
        <strain evidence="7">NBRC 10035</strain>
    </source>
</reference>
<dbReference type="GO" id="GO:0030447">
    <property type="term" value="P:filamentous growth"/>
    <property type="evidence" value="ECO:0007669"/>
    <property type="project" value="UniProtKB-ARBA"/>
</dbReference>
<dbReference type="InterPro" id="IPR000719">
    <property type="entry name" value="Prot_kinase_dom"/>
</dbReference>
<dbReference type="SUPFAM" id="SSF56112">
    <property type="entry name" value="Protein kinase-like (PK-like)"/>
    <property type="match status" value="1"/>
</dbReference>
<keyword evidence="1 3" id="KW-0547">Nucleotide-binding</keyword>
<comment type="similarity">
    <text evidence="4">Belongs to the protein kinase superfamily.</text>
</comment>
<feature type="compositionally biased region" description="Basic and acidic residues" evidence="5">
    <location>
        <begin position="70"/>
        <end position="79"/>
    </location>
</feature>
<dbReference type="Proteomes" id="UP001165120">
    <property type="component" value="Unassembled WGS sequence"/>
</dbReference>
<feature type="region of interest" description="Disordered" evidence="5">
    <location>
        <begin position="1"/>
        <end position="21"/>
    </location>
</feature>
<dbReference type="AlphaFoldDB" id="A0A9W6T6U6"/>
<organism evidence="7 8">
    <name type="scientific">Candida boidinii</name>
    <name type="common">Yeast</name>
    <dbReference type="NCBI Taxonomy" id="5477"/>
    <lineage>
        <taxon>Eukaryota</taxon>
        <taxon>Fungi</taxon>
        <taxon>Dikarya</taxon>
        <taxon>Ascomycota</taxon>
        <taxon>Saccharomycotina</taxon>
        <taxon>Pichiomycetes</taxon>
        <taxon>Pichiales</taxon>
        <taxon>Pichiaceae</taxon>
        <taxon>Ogataea</taxon>
        <taxon>Ogataea/Candida clade</taxon>
    </lineage>
</organism>
<dbReference type="PROSITE" id="PS50011">
    <property type="entry name" value="PROTEIN_KINASE_DOM"/>
    <property type="match status" value="1"/>
</dbReference>
<evidence type="ECO:0000256" key="5">
    <source>
        <dbReference type="SAM" id="MobiDB-lite"/>
    </source>
</evidence>